<dbReference type="EMBL" id="CP126208">
    <property type="protein sequence ID" value="WIA08890.1"/>
    <property type="molecule type" value="Genomic_DNA"/>
</dbReference>
<dbReference type="Proteomes" id="UP001244341">
    <property type="component" value="Chromosome 1b"/>
</dbReference>
<feature type="compositionally biased region" description="Low complexity" evidence="1">
    <location>
        <begin position="343"/>
        <end position="376"/>
    </location>
</feature>
<evidence type="ECO:0000313" key="3">
    <source>
        <dbReference type="Proteomes" id="UP001244341"/>
    </source>
</evidence>
<dbReference type="InterPro" id="IPR050870">
    <property type="entry name" value="FAST_kinase"/>
</dbReference>
<keyword evidence="3" id="KW-1185">Reference proteome</keyword>
<accession>A0ABY8TIP9</accession>
<gene>
    <name evidence="2" type="ORF">OEZ85_008310</name>
</gene>
<proteinExistence type="predicted"/>
<feature type="region of interest" description="Disordered" evidence="1">
    <location>
        <begin position="340"/>
        <end position="387"/>
    </location>
</feature>
<evidence type="ECO:0000313" key="2">
    <source>
        <dbReference type="EMBL" id="WIA08890.1"/>
    </source>
</evidence>
<sequence>MWHRLAVQGQHAATCCSTAPKSVQVTRGTAGRCPQQSGLQHGQGTRSGGRTAVNCSTQGCHEGLALLNRQQLCMTAWAAAKLARQPGAAADEATWQLMELLEAAALHKIPAMQPQQLSVLAWAHARLWNLGDSLLLHEVARSAARTLPRFGPQALSNLTWAFARARHYDGAFTAALGRRARPLLGQFSPAELANLAWGLLTLRCRQSGVLSALAAHAAQHCGCASWDAKACSKIAVAYASCGMPLHRFKGMFRSLADAVLAKPGGLAGLTVHELSQLAQAFAVARVRHEPLAGHLACAALQRLPSMALVDVVQLVWALACLNHRHDGLLAAVSARVAADMGSQQQQQQQQQQQPEPGSSHEPLPASSSSSSVGPASQLDGAAPGWDGSSSSMFQGKLRPQYLPKLAWAYKVLQHEDAGWYMAAAVLAAELTGEDGSGSSSGDDGSSSSGGGGGYFGSSRTGRGSSSGAGGSSSRYGGVVRTAPAAGAVMRLPQNGNSRHASNSHGVLRPRRSSGTSGGSVPALLQRPVYQQPGEESAAAVQQQQ</sequence>
<feature type="region of interest" description="Disordered" evidence="1">
    <location>
        <begin position="29"/>
        <end position="48"/>
    </location>
</feature>
<evidence type="ECO:0008006" key="4">
    <source>
        <dbReference type="Google" id="ProtNLM"/>
    </source>
</evidence>
<dbReference type="PANTHER" id="PTHR21228">
    <property type="entry name" value="FAST LEU-RICH DOMAIN-CONTAINING"/>
    <property type="match status" value="1"/>
</dbReference>
<feature type="region of interest" description="Disordered" evidence="1">
    <location>
        <begin position="432"/>
        <end position="544"/>
    </location>
</feature>
<feature type="compositionally biased region" description="Low complexity" evidence="1">
    <location>
        <begin position="436"/>
        <end position="446"/>
    </location>
</feature>
<name>A0ABY8TIP9_TETOB</name>
<evidence type="ECO:0000256" key="1">
    <source>
        <dbReference type="SAM" id="MobiDB-lite"/>
    </source>
</evidence>
<reference evidence="2 3" key="1">
    <citation type="submission" date="2023-05" db="EMBL/GenBank/DDBJ databases">
        <title>A 100% complete, gapless, phased diploid assembly of the Scenedesmus obliquus UTEX 3031 genome.</title>
        <authorList>
            <person name="Biondi T.C."/>
            <person name="Hanschen E.R."/>
            <person name="Kwon T."/>
            <person name="Eng W."/>
            <person name="Kruse C.P.S."/>
            <person name="Koehler S.I."/>
            <person name="Kunde Y."/>
            <person name="Gleasner C.D."/>
            <person name="You Mak K.T."/>
            <person name="Polle J."/>
            <person name="Hovde B.T."/>
            <person name="Starkenburg S.R."/>
        </authorList>
    </citation>
    <scope>NUCLEOTIDE SEQUENCE [LARGE SCALE GENOMIC DNA]</scope>
    <source>
        <strain evidence="2 3">DOE0152z</strain>
    </source>
</reference>
<protein>
    <recommendedName>
        <fullName evidence="4">FAST kinase leucine-rich domain-containing protein</fullName>
    </recommendedName>
</protein>
<feature type="compositionally biased region" description="Polar residues" evidence="1">
    <location>
        <begin position="493"/>
        <end position="504"/>
    </location>
</feature>
<dbReference type="PANTHER" id="PTHR21228:SF40">
    <property type="entry name" value="LD45607P"/>
    <property type="match status" value="1"/>
</dbReference>
<organism evidence="2 3">
    <name type="scientific">Tetradesmus obliquus</name>
    <name type="common">Green alga</name>
    <name type="synonym">Acutodesmus obliquus</name>
    <dbReference type="NCBI Taxonomy" id="3088"/>
    <lineage>
        <taxon>Eukaryota</taxon>
        <taxon>Viridiplantae</taxon>
        <taxon>Chlorophyta</taxon>
        <taxon>core chlorophytes</taxon>
        <taxon>Chlorophyceae</taxon>
        <taxon>CS clade</taxon>
        <taxon>Sphaeropleales</taxon>
        <taxon>Scenedesmaceae</taxon>
        <taxon>Tetradesmus</taxon>
    </lineage>
</organism>
<feature type="compositionally biased region" description="Polar residues" evidence="1">
    <location>
        <begin position="34"/>
        <end position="44"/>
    </location>
</feature>